<sequence length="355" mass="40492">MRVNRCFPVILLLLLTQVAFAQSKRLTQVMDSCIRKDFNGAVLIADHGKVNYLKYTGMANRREDIPFSTRTIFHIFSVTKTFTAALIMQLYEQGRVNLDSTISAYLPDYRGEAAHKVSIRNLLTYSSGRDLQEMRDFLEVYSNDLRSIDTFIAKYCSGKLVDTPGTKFNYSNGDFIILGKILEQLYGQPYETVLREKILQPLHMEHSGYLHHEDIIKGMAEGYAYCDTCTHRFYTPTNYYIDNLSAAGAMYSTPEDLLKFDQAIFHHTLLKKETVDLMLTAYPELGDVSLGFWVYPKKLGSVNTLFAERQGGGYGFHSNWVHLVDKDITLILLANTDAVDLNKMREDVLTAYLAK</sequence>
<dbReference type="EMBL" id="VUOC01000004">
    <property type="protein sequence ID" value="KAA2239321.1"/>
    <property type="molecule type" value="Genomic_DNA"/>
</dbReference>
<dbReference type="Pfam" id="PF00144">
    <property type="entry name" value="Beta-lactamase"/>
    <property type="match status" value="1"/>
</dbReference>
<evidence type="ECO:0000259" key="2">
    <source>
        <dbReference type="Pfam" id="PF00144"/>
    </source>
</evidence>
<feature type="domain" description="Beta-lactamase-related" evidence="2">
    <location>
        <begin position="40"/>
        <end position="340"/>
    </location>
</feature>
<dbReference type="Proteomes" id="UP000324611">
    <property type="component" value="Unassembled WGS sequence"/>
</dbReference>
<dbReference type="PANTHER" id="PTHR43283:SF3">
    <property type="entry name" value="BETA-LACTAMASE FAMILY PROTEIN (AFU_ORTHOLOGUE AFUA_5G07500)"/>
    <property type="match status" value="1"/>
</dbReference>
<dbReference type="AlphaFoldDB" id="A0A5B2VJQ0"/>
<dbReference type="PANTHER" id="PTHR43283">
    <property type="entry name" value="BETA-LACTAMASE-RELATED"/>
    <property type="match status" value="1"/>
</dbReference>
<proteinExistence type="predicted"/>
<evidence type="ECO:0000256" key="1">
    <source>
        <dbReference type="SAM" id="SignalP"/>
    </source>
</evidence>
<dbReference type="Gene3D" id="3.40.710.10">
    <property type="entry name" value="DD-peptidase/beta-lactamase superfamily"/>
    <property type="match status" value="1"/>
</dbReference>
<reference evidence="3 4" key="2">
    <citation type="submission" date="2019-09" db="EMBL/GenBank/DDBJ databases">
        <authorList>
            <person name="Jin C."/>
        </authorList>
    </citation>
    <scope>NUCLEOTIDE SEQUENCE [LARGE SCALE GENOMIC DNA]</scope>
    <source>
        <strain evidence="3 4">BN140078</strain>
    </source>
</reference>
<gene>
    <name evidence="3" type="ORF">F0L74_24255</name>
</gene>
<evidence type="ECO:0000313" key="4">
    <source>
        <dbReference type="Proteomes" id="UP000324611"/>
    </source>
</evidence>
<reference evidence="3 4" key="1">
    <citation type="submission" date="2019-09" db="EMBL/GenBank/DDBJ databases">
        <title>Chitinophaga ginsengihumi sp. nov., isolated from soil of ginseng rhizosphere.</title>
        <authorList>
            <person name="Lee J."/>
        </authorList>
    </citation>
    <scope>NUCLEOTIDE SEQUENCE [LARGE SCALE GENOMIC DNA]</scope>
    <source>
        <strain evidence="3 4">BN140078</strain>
    </source>
</reference>
<comment type="caution">
    <text evidence="3">The sequence shown here is derived from an EMBL/GenBank/DDBJ whole genome shotgun (WGS) entry which is preliminary data.</text>
</comment>
<feature type="signal peptide" evidence="1">
    <location>
        <begin position="1"/>
        <end position="21"/>
    </location>
</feature>
<dbReference type="InterPro" id="IPR001466">
    <property type="entry name" value="Beta-lactam-related"/>
</dbReference>
<dbReference type="SUPFAM" id="SSF56601">
    <property type="entry name" value="beta-lactamase/transpeptidase-like"/>
    <property type="match status" value="1"/>
</dbReference>
<keyword evidence="4" id="KW-1185">Reference proteome</keyword>
<evidence type="ECO:0000313" key="3">
    <source>
        <dbReference type="EMBL" id="KAA2239321.1"/>
    </source>
</evidence>
<protein>
    <submittedName>
        <fullName evidence="3">Beta-lactamase family protein</fullName>
    </submittedName>
</protein>
<feature type="chain" id="PRO_5023087401" evidence="1">
    <location>
        <begin position="22"/>
        <end position="355"/>
    </location>
</feature>
<dbReference type="InterPro" id="IPR050789">
    <property type="entry name" value="Diverse_Enzym_Activities"/>
</dbReference>
<keyword evidence="1" id="KW-0732">Signal</keyword>
<dbReference type="InterPro" id="IPR012338">
    <property type="entry name" value="Beta-lactam/transpept-like"/>
</dbReference>
<organism evidence="3 4">
    <name type="scientific">Chitinophaga agrisoli</name>
    <dbReference type="NCBI Taxonomy" id="2607653"/>
    <lineage>
        <taxon>Bacteria</taxon>
        <taxon>Pseudomonadati</taxon>
        <taxon>Bacteroidota</taxon>
        <taxon>Chitinophagia</taxon>
        <taxon>Chitinophagales</taxon>
        <taxon>Chitinophagaceae</taxon>
        <taxon>Chitinophaga</taxon>
    </lineage>
</organism>
<accession>A0A5B2VJQ0</accession>
<name>A0A5B2VJQ0_9BACT</name>